<feature type="domain" description="HTH lysR-type" evidence="5">
    <location>
        <begin position="4"/>
        <end position="61"/>
    </location>
</feature>
<dbReference type="Gene3D" id="1.10.10.10">
    <property type="entry name" value="Winged helix-like DNA-binding domain superfamily/Winged helix DNA-binding domain"/>
    <property type="match status" value="1"/>
</dbReference>
<protein>
    <submittedName>
        <fullName evidence="6">LysR family transcriptional regulator</fullName>
    </submittedName>
</protein>
<dbReference type="InterPro" id="IPR036390">
    <property type="entry name" value="WH_DNA-bd_sf"/>
</dbReference>
<keyword evidence="4" id="KW-0804">Transcription</keyword>
<dbReference type="PANTHER" id="PTHR30537">
    <property type="entry name" value="HTH-TYPE TRANSCRIPTIONAL REGULATOR"/>
    <property type="match status" value="1"/>
</dbReference>
<dbReference type="CDD" id="cd08422">
    <property type="entry name" value="PBP2_CrgA_like"/>
    <property type="match status" value="1"/>
</dbReference>
<evidence type="ECO:0000256" key="1">
    <source>
        <dbReference type="ARBA" id="ARBA00009437"/>
    </source>
</evidence>
<dbReference type="Proteomes" id="UP001139447">
    <property type="component" value="Unassembled WGS sequence"/>
</dbReference>
<keyword evidence="7" id="KW-1185">Reference proteome</keyword>
<gene>
    <name evidence="6" type="ORF">MMF98_08520</name>
</gene>
<dbReference type="GO" id="GO:0003700">
    <property type="term" value="F:DNA-binding transcription factor activity"/>
    <property type="evidence" value="ECO:0007669"/>
    <property type="project" value="InterPro"/>
</dbReference>
<dbReference type="GO" id="GO:0006351">
    <property type="term" value="P:DNA-templated transcription"/>
    <property type="evidence" value="ECO:0007669"/>
    <property type="project" value="TreeGrafter"/>
</dbReference>
<dbReference type="Gene3D" id="3.40.190.290">
    <property type="match status" value="1"/>
</dbReference>
<proteinExistence type="inferred from homology"/>
<sequence>MEFDNLNVLRVLLAIADTGSLTAAGRQLDLSTAAVSAAIKRHENSLGVRLFERTTRSVRPTAEGEVMIDHARRALELVAEGQAKVRHGSLELSGTICITASVTMARELLVDWLAEFAAHHPAIQIDLQVSDAQLDLVRDAIDVAVRNGPLIDSSLVARLLAPARRLACASPAYLAQHGVPRHPRDLAHHECLVSRVRDRMYDRWYFEPAASPGAPAQVKVSGRLACHDASIAHQWALAGRGITYQSELVVAPSLASGALIRLLPNYVGEEVPLYAVMPSSRFVPARVSVLVGELSKLFRQQLKLLRQRTPAVAP</sequence>
<comment type="similarity">
    <text evidence="1">Belongs to the LysR transcriptional regulatory family.</text>
</comment>
<dbReference type="SUPFAM" id="SSF46785">
    <property type="entry name" value="Winged helix' DNA-binding domain"/>
    <property type="match status" value="1"/>
</dbReference>
<dbReference type="FunFam" id="3.40.190.290:FF:000001">
    <property type="entry name" value="Transcriptional regulator, LysR family"/>
    <property type="match status" value="1"/>
</dbReference>
<dbReference type="RefSeq" id="WP_243305847.1">
    <property type="nucleotide sequence ID" value="NZ_JALGBI010000001.1"/>
</dbReference>
<dbReference type="Pfam" id="PF00126">
    <property type="entry name" value="HTH_1"/>
    <property type="match status" value="1"/>
</dbReference>
<dbReference type="InterPro" id="IPR036388">
    <property type="entry name" value="WH-like_DNA-bd_sf"/>
</dbReference>
<dbReference type="InterPro" id="IPR000847">
    <property type="entry name" value="LysR_HTH_N"/>
</dbReference>
<dbReference type="Pfam" id="PF03466">
    <property type="entry name" value="LysR_substrate"/>
    <property type="match status" value="1"/>
</dbReference>
<dbReference type="FunFam" id="1.10.10.10:FF:000001">
    <property type="entry name" value="LysR family transcriptional regulator"/>
    <property type="match status" value="1"/>
</dbReference>
<organism evidence="6 7">
    <name type="scientific">Variovorax terrae</name>
    <dbReference type="NCBI Taxonomy" id="2923278"/>
    <lineage>
        <taxon>Bacteria</taxon>
        <taxon>Pseudomonadati</taxon>
        <taxon>Pseudomonadota</taxon>
        <taxon>Betaproteobacteria</taxon>
        <taxon>Burkholderiales</taxon>
        <taxon>Comamonadaceae</taxon>
        <taxon>Variovorax</taxon>
    </lineage>
</organism>
<evidence type="ECO:0000259" key="5">
    <source>
        <dbReference type="PROSITE" id="PS50931"/>
    </source>
</evidence>
<dbReference type="PANTHER" id="PTHR30537:SF21">
    <property type="entry name" value="HTH-TYPE TRANSCRIPTIONAL REGULATOR SINR-RELATED"/>
    <property type="match status" value="1"/>
</dbReference>
<dbReference type="InterPro" id="IPR058163">
    <property type="entry name" value="LysR-type_TF_proteobact-type"/>
</dbReference>
<keyword evidence="2" id="KW-0805">Transcription regulation</keyword>
<keyword evidence="3" id="KW-0238">DNA-binding</keyword>
<evidence type="ECO:0000256" key="2">
    <source>
        <dbReference type="ARBA" id="ARBA00023015"/>
    </source>
</evidence>
<dbReference type="AlphaFoldDB" id="A0A9X2AQJ5"/>
<dbReference type="EMBL" id="JALGBI010000001">
    <property type="protein sequence ID" value="MCJ0763251.1"/>
    <property type="molecule type" value="Genomic_DNA"/>
</dbReference>
<dbReference type="PROSITE" id="PS50931">
    <property type="entry name" value="HTH_LYSR"/>
    <property type="match status" value="1"/>
</dbReference>
<reference evidence="6" key="1">
    <citation type="submission" date="2022-03" db="EMBL/GenBank/DDBJ databases">
        <authorList>
            <person name="Woo C.Y."/>
        </authorList>
    </citation>
    <scope>NUCLEOTIDE SEQUENCE</scope>
    <source>
        <strain evidence="6">CYS-02</strain>
    </source>
</reference>
<evidence type="ECO:0000256" key="4">
    <source>
        <dbReference type="ARBA" id="ARBA00023163"/>
    </source>
</evidence>
<dbReference type="GO" id="GO:0043565">
    <property type="term" value="F:sequence-specific DNA binding"/>
    <property type="evidence" value="ECO:0007669"/>
    <property type="project" value="TreeGrafter"/>
</dbReference>
<comment type="caution">
    <text evidence="6">The sequence shown here is derived from an EMBL/GenBank/DDBJ whole genome shotgun (WGS) entry which is preliminary data.</text>
</comment>
<evidence type="ECO:0000313" key="7">
    <source>
        <dbReference type="Proteomes" id="UP001139447"/>
    </source>
</evidence>
<name>A0A9X2AQJ5_9BURK</name>
<evidence type="ECO:0000313" key="6">
    <source>
        <dbReference type="EMBL" id="MCJ0763251.1"/>
    </source>
</evidence>
<dbReference type="SUPFAM" id="SSF53850">
    <property type="entry name" value="Periplasmic binding protein-like II"/>
    <property type="match status" value="1"/>
</dbReference>
<evidence type="ECO:0000256" key="3">
    <source>
        <dbReference type="ARBA" id="ARBA00023125"/>
    </source>
</evidence>
<accession>A0A9X2AQJ5</accession>
<dbReference type="InterPro" id="IPR005119">
    <property type="entry name" value="LysR_subst-bd"/>
</dbReference>